<sequence>MADVYHPGSSRSAMIQWRRIDHVQITIPPEEVDAAREFYGDVLGLTPIDQPDSFGDTDTMWYRAGDVEIHLGVEDSDEQSRRHPAFEVEDVAAARERLEAHGVETIDEPPIPGRDRFTFRDPFGNRIELLERA</sequence>
<dbReference type="PATRIC" id="fig|1227456.3.peg.2352"/>
<dbReference type="AlphaFoldDB" id="M0N508"/>
<evidence type="ECO:0000313" key="2">
    <source>
        <dbReference type="EMBL" id="EMA52209.1"/>
    </source>
</evidence>
<protein>
    <recommendedName>
        <fullName evidence="1">VOC domain-containing protein</fullName>
    </recommendedName>
</protein>
<dbReference type="SUPFAM" id="SSF54593">
    <property type="entry name" value="Glyoxalase/Bleomycin resistance protein/Dihydroxybiphenyl dioxygenase"/>
    <property type="match status" value="1"/>
</dbReference>
<gene>
    <name evidence="2" type="ORF">C450_11576</name>
</gene>
<comment type="caution">
    <text evidence="2">The sequence shown here is derived from an EMBL/GenBank/DDBJ whole genome shotgun (WGS) entry which is preliminary data.</text>
</comment>
<dbReference type="PANTHER" id="PTHR39175:SF1">
    <property type="entry name" value="FAMILY PROTEIN, PUTATIVE (AFU_ORTHOLOGUE AFUA_3G15060)-RELATED"/>
    <property type="match status" value="1"/>
</dbReference>
<evidence type="ECO:0000259" key="1">
    <source>
        <dbReference type="PROSITE" id="PS51819"/>
    </source>
</evidence>
<dbReference type="STRING" id="1227456.C450_11576"/>
<dbReference type="PROSITE" id="PS51819">
    <property type="entry name" value="VOC"/>
    <property type="match status" value="1"/>
</dbReference>
<keyword evidence="3" id="KW-1185">Reference proteome</keyword>
<accession>M0N508</accession>
<dbReference type="InterPro" id="IPR004360">
    <property type="entry name" value="Glyas_Fos-R_dOase_dom"/>
</dbReference>
<dbReference type="Proteomes" id="UP000011625">
    <property type="component" value="Unassembled WGS sequence"/>
</dbReference>
<dbReference type="Pfam" id="PF00903">
    <property type="entry name" value="Glyoxalase"/>
    <property type="match status" value="1"/>
</dbReference>
<reference evidence="2 3" key="1">
    <citation type="journal article" date="2014" name="PLoS Genet.">
        <title>Phylogenetically driven sequencing of extremely halophilic archaea reveals strategies for static and dynamic osmo-response.</title>
        <authorList>
            <person name="Becker E.A."/>
            <person name="Seitzer P.M."/>
            <person name="Tritt A."/>
            <person name="Larsen D."/>
            <person name="Krusor M."/>
            <person name="Yao A.I."/>
            <person name="Wu D."/>
            <person name="Madern D."/>
            <person name="Eisen J.A."/>
            <person name="Darling A.E."/>
            <person name="Facciotti M.T."/>
        </authorList>
    </citation>
    <scope>NUCLEOTIDE SEQUENCE [LARGE SCALE GENOMIC DNA]</scope>
    <source>
        <strain evidence="2 3">DSM 8989</strain>
    </source>
</reference>
<organism evidence="2 3">
    <name type="scientific">Halococcus salifodinae DSM 8989</name>
    <dbReference type="NCBI Taxonomy" id="1227456"/>
    <lineage>
        <taxon>Archaea</taxon>
        <taxon>Methanobacteriati</taxon>
        <taxon>Methanobacteriota</taxon>
        <taxon>Stenosarchaea group</taxon>
        <taxon>Halobacteria</taxon>
        <taxon>Halobacteriales</taxon>
        <taxon>Halococcaceae</taxon>
        <taxon>Halococcus</taxon>
    </lineage>
</organism>
<dbReference type="InterPro" id="IPR037523">
    <property type="entry name" value="VOC_core"/>
</dbReference>
<dbReference type="InterPro" id="IPR029068">
    <property type="entry name" value="Glyas_Bleomycin-R_OHBP_Dase"/>
</dbReference>
<evidence type="ECO:0000313" key="3">
    <source>
        <dbReference type="Proteomes" id="UP000011625"/>
    </source>
</evidence>
<dbReference type="Gene3D" id="3.10.180.10">
    <property type="entry name" value="2,3-Dihydroxybiphenyl 1,2-Dioxygenase, domain 1"/>
    <property type="match status" value="1"/>
</dbReference>
<dbReference type="EMBL" id="AOME01000056">
    <property type="protein sequence ID" value="EMA52209.1"/>
    <property type="molecule type" value="Genomic_DNA"/>
</dbReference>
<proteinExistence type="predicted"/>
<name>M0N508_9EURY</name>
<feature type="domain" description="VOC" evidence="1">
    <location>
        <begin position="19"/>
        <end position="132"/>
    </location>
</feature>
<dbReference type="PANTHER" id="PTHR39175">
    <property type="entry name" value="FAMILY PROTEIN, PUTATIVE (AFU_ORTHOLOGUE AFUA_3G15060)-RELATED"/>
    <property type="match status" value="1"/>
</dbReference>